<name>A0AAQ3WFY6_PASNO</name>
<dbReference type="EMBL" id="CP144746">
    <property type="protein sequence ID" value="WVZ60117.1"/>
    <property type="molecule type" value="Genomic_DNA"/>
</dbReference>
<gene>
    <name evidence="1" type="ORF">U9M48_010178</name>
</gene>
<evidence type="ECO:0000313" key="2">
    <source>
        <dbReference type="Proteomes" id="UP001341281"/>
    </source>
</evidence>
<evidence type="ECO:0000313" key="1">
    <source>
        <dbReference type="EMBL" id="WVZ60117.1"/>
    </source>
</evidence>
<sequence>MVSYNLHRLSSLCSYVKFGVKNQNHVVPEADNLWSVQPPTGFPKAGLATMILLCCWRLWLRRHEVVFRAREPNLTQMLHDCKIEANLWRSRFPVQHRAAVDLWCSKFTM</sequence>
<reference evidence="1 2" key="1">
    <citation type="submission" date="2024-02" db="EMBL/GenBank/DDBJ databases">
        <title>High-quality chromosome-scale genome assembly of Pensacola bahiagrass (Paspalum notatum Flugge var. saurae).</title>
        <authorList>
            <person name="Vega J.M."/>
            <person name="Podio M."/>
            <person name="Orjuela J."/>
            <person name="Siena L.A."/>
            <person name="Pessino S.C."/>
            <person name="Combes M.C."/>
            <person name="Mariac C."/>
            <person name="Albertini E."/>
            <person name="Pupilli F."/>
            <person name="Ortiz J.P.A."/>
            <person name="Leblanc O."/>
        </authorList>
    </citation>
    <scope>NUCLEOTIDE SEQUENCE [LARGE SCALE GENOMIC DNA]</scope>
    <source>
        <strain evidence="1">R1</strain>
        <tissue evidence="1">Leaf</tissue>
    </source>
</reference>
<proteinExistence type="predicted"/>
<dbReference type="AlphaFoldDB" id="A0AAQ3WFY6"/>
<keyword evidence="2" id="KW-1185">Reference proteome</keyword>
<accession>A0AAQ3WFY6</accession>
<organism evidence="1 2">
    <name type="scientific">Paspalum notatum var. saurae</name>
    <dbReference type="NCBI Taxonomy" id="547442"/>
    <lineage>
        <taxon>Eukaryota</taxon>
        <taxon>Viridiplantae</taxon>
        <taxon>Streptophyta</taxon>
        <taxon>Embryophyta</taxon>
        <taxon>Tracheophyta</taxon>
        <taxon>Spermatophyta</taxon>
        <taxon>Magnoliopsida</taxon>
        <taxon>Liliopsida</taxon>
        <taxon>Poales</taxon>
        <taxon>Poaceae</taxon>
        <taxon>PACMAD clade</taxon>
        <taxon>Panicoideae</taxon>
        <taxon>Andropogonodae</taxon>
        <taxon>Paspaleae</taxon>
        <taxon>Paspalinae</taxon>
        <taxon>Paspalum</taxon>
    </lineage>
</organism>
<dbReference type="Proteomes" id="UP001341281">
    <property type="component" value="Chromosome 02"/>
</dbReference>
<protein>
    <submittedName>
        <fullName evidence="1">Uncharacterized protein</fullName>
    </submittedName>
</protein>